<feature type="region of interest" description="Disordered" evidence="1">
    <location>
        <begin position="25"/>
        <end position="164"/>
    </location>
</feature>
<feature type="compositionally biased region" description="Pro residues" evidence="1">
    <location>
        <begin position="185"/>
        <end position="194"/>
    </location>
</feature>
<feature type="region of interest" description="Disordered" evidence="1">
    <location>
        <begin position="175"/>
        <end position="194"/>
    </location>
</feature>
<feature type="compositionally biased region" description="Polar residues" evidence="1">
    <location>
        <begin position="58"/>
        <end position="73"/>
    </location>
</feature>
<dbReference type="HOGENOM" id="CLU_1403222_0_0_1"/>
<sequence>MSKQLKENEEEEKRNGVINVAELLPSPYTQYPPSFSPTQGTLGYPPSDADVYRRSAASPASGSHILSRTSQSPGDHIVETMAGAGVATQYTPTHSRDGSFSTQAPGRPPSSHHQPHLASPSSHMEDPSPNEPTATSSAKAREAFQHRRRSALYAQNAGEEDGEDIIIPANAQPVRSTVPPSAWGVPPPAYSPGG</sequence>
<dbReference type="STRING" id="933852.A0A0C2XXC7"/>
<dbReference type="AlphaFoldDB" id="A0A0C2XXC7"/>
<dbReference type="OrthoDB" id="3232439at2759"/>
<accession>A0A0C2XXC7</accession>
<gene>
    <name evidence="2" type="ORF">M408DRAFT_155763</name>
</gene>
<evidence type="ECO:0000313" key="3">
    <source>
        <dbReference type="Proteomes" id="UP000054097"/>
    </source>
</evidence>
<feature type="compositionally biased region" description="Polar residues" evidence="1">
    <location>
        <begin position="88"/>
        <end position="104"/>
    </location>
</feature>
<feature type="compositionally biased region" description="Polar residues" evidence="1">
    <location>
        <begin position="27"/>
        <end position="41"/>
    </location>
</feature>
<name>A0A0C2XXC7_SERVB</name>
<proteinExistence type="predicted"/>
<organism evidence="2 3">
    <name type="scientific">Serendipita vermifera MAFF 305830</name>
    <dbReference type="NCBI Taxonomy" id="933852"/>
    <lineage>
        <taxon>Eukaryota</taxon>
        <taxon>Fungi</taxon>
        <taxon>Dikarya</taxon>
        <taxon>Basidiomycota</taxon>
        <taxon>Agaricomycotina</taxon>
        <taxon>Agaricomycetes</taxon>
        <taxon>Sebacinales</taxon>
        <taxon>Serendipitaceae</taxon>
        <taxon>Serendipita</taxon>
    </lineage>
</organism>
<evidence type="ECO:0000256" key="1">
    <source>
        <dbReference type="SAM" id="MobiDB-lite"/>
    </source>
</evidence>
<dbReference type="EMBL" id="KN824278">
    <property type="protein sequence ID" value="KIM33512.1"/>
    <property type="molecule type" value="Genomic_DNA"/>
</dbReference>
<reference evidence="3" key="2">
    <citation type="submission" date="2015-01" db="EMBL/GenBank/DDBJ databases">
        <title>Evolutionary Origins and Diversification of the Mycorrhizal Mutualists.</title>
        <authorList>
            <consortium name="DOE Joint Genome Institute"/>
            <consortium name="Mycorrhizal Genomics Consortium"/>
            <person name="Kohler A."/>
            <person name="Kuo A."/>
            <person name="Nagy L.G."/>
            <person name="Floudas D."/>
            <person name="Copeland A."/>
            <person name="Barry K.W."/>
            <person name="Cichocki N."/>
            <person name="Veneault-Fourrey C."/>
            <person name="LaButti K."/>
            <person name="Lindquist E.A."/>
            <person name="Lipzen A."/>
            <person name="Lundell T."/>
            <person name="Morin E."/>
            <person name="Murat C."/>
            <person name="Riley R."/>
            <person name="Ohm R."/>
            <person name="Sun H."/>
            <person name="Tunlid A."/>
            <person name="Henrissat B."/>
            <person name="Grigoriev I.V."/>
            <person name="Hibbett D.S."/>
            <person name="Martin F."/>
        </authorList>
    </citation>
    <scope>NUCLEOTIDE SEQUENCE [LARGE SCALE GENOMIC DNA]</scope>
    <source>
        <strain evidence="3">MAFF 305830</strain>
    </source>
</reference>
<reference evidence="2 3" key="1">
    <citation type="submission" date="2014-04" db="EMBL/GenBank/DDBJ databases">
        <authorList>
            <consortium name="DOE Joint Genome Institute"/>
            <person name="Kuo A."/>
            <person name="Zuccaro A."/>
            <person name="Kohler A."/>
            <person name="Nagy L.G."/>
            <person name="Floudas D."/>
            <person name="Copeland A."/>
            <person name="Barry K.W."/>
            <person name="Cichocki N."/>
            <person name="Veneault-Fourrey C."/>
            <person name="LaButti K."/>
            <person name="Lindquist E.A."/>
            <person name="Lipzen A."/>
            <person name="Lundell T."/>
            <person name="Morin E."/>
            <person name="Murat C."/>
            <person name="Sun H."/>
            <person name="Tunlid A."/>
            <person name="Henrissat B."/>
            <person name="Grigoriev I.V."/>
            <person name="Hibbett D.S."/>
            <person name="Martin F."/>
            <person name="Nordberg H.P."/>
            <person name="Cantor M.N."/>
            <person name="Hua S.X."/>
        </authorList>
    </citation>
    <scope>NUCLEOTIDE SEQUENCE [LARGE SCALE GENOMIC DNA]</scope>
    <source>
        <strain evidence="2 3">MAFF 305830</strain>
    </source>
</reference>
<dbReference type="Proteomes" id="UP000054097">
    <property type="component" value="Unassembled WGS sequence"/>
</dbReference>
<evidence type="ECO:0000313" key="2">
    <source>
        <dbReference type="EMBL" id="KIM33512.1"/>
    </source>
</evidence>
<protein>
    <submittedName>
        <fullName evidence="2">Uncharacterized protein</fullName>
    </submittedName>
</protein>
<keyword evidence="3" id="KW-1185">Reference proteome</keyword>